<name>A0A0C2HA67_9BILA</name>
<protein>
    <recommendedName>
        <fullName evidence="4">TIL domain-containing protein</fullName>
    </recommendedName>
</protein>
<keyword evidence="3" id="KW-1185">Reference proteome</keyword>
<dbReference type="OrthoDB" id="152433at2759"/>
<dbReference type="Proteomes" id="UP000054047">
    <property type="component" value="Unassembled WGS sequence"/>
</dbReference>
<dbReference type="EMBL" id="KN727149">
    <property type="protein sequence ID" value="KIH66366.1"/>
    <property type="molecule type" value="Genomic_DNA"/>
</dbReference>
<feature type="compositionally biased region" description="Polar residues" evidence="1">
    <location>
        <begin position="80"/>
        <end position="94"/>
    </location>
</feature>
<feature type="region of interest" description="Disordered" evidence="1">
    <location>
        <begin position="72"/>
        <end position="94"/>
    </location>
</feature>
<gene>
    <name evidence="2" type="ORF">ANCDUO_03303</name>
</gene>
<proteinExistence type="predicted"/>
<organism evidence="2 3">
    <name type="scientific">Ancylostoma duodenale</name>
    <dbReference type="NCBI Taxonomy" id="51022"/>
    <lineage>
        <taxon>Eukaryota</taxon>
        <taxon>Metazoa</taxon>
        <taxon>Ecdysozoa</taxon>
        <taxon>Nematoda</taxon>
        <taxon>Chromadorea</taxon>
        <taxon>Rhabditida</taxon>
        <taxon>Rhabditina</taxon>
        <taxon>Rhabditomorpha</taxon>
        <taxon>Strongyloidea</taxon>
        <taxon>Ancylostomatidae</taxon>
        <taxon>Ancylostomatinae</taxon>
        <taxon>Ancylostoma</taxon>
    </lineage>
</organism>
<sequence>MECVLFACECKAGYILDDYHGKCIRLSECKKDASTNQHVFQGVRAKKAITAIHLGYARTTACQNHARIRMLSENPAERTPTANQPANMETTRYT</sequence>
<reference evidence="2 3" key="1">
    <citation type="submission" date="2013-12" db="EMBL/GenBank/DDBJ databases">
        <title>Draft genome of the parsitic nematode Ancylostoma duodenale.</title>
        <authorList>
            <person name="Mitreva M."/>
        </authorList>
    </citation>
    <scope>NUCLEOTIDE SEQUENCE [LARGE SCALE GENOMIC DNA]</scope>
    <source>
        <strain evidence="2 3">Zhejiang</strain>
    </source>
</reference>
<evidence type="ECO:0008006" key="4">
    <source>
        <dbReference type="Google" id="ProtNLM"/>
    </source>
</evidence>
<dbReference type="Gene3D" id="2.10.25.10">
    <property type="entry name" value="Laminin"/>
    <property type="match status" value="1"/>
</dbReference>
<dbReference type="AlphaFoldDB" id="A0A0C2HA67"/>
<accession>A0A0C2HA67</accession>
<evidence type="ECO:0000256" key="1">
    <source>
        <dbReference type="SAM" id="MobiDB-lite"/>
    </source>
</evidence>
<evidence type="ECO:0000313" key="2">
    <source>
        <dbReference type="EMBL" id="KIH66366.1"/>
    </source>
</evidence>
<evidence type="ECO:0000313" key="3">
    <source>
        <dbReference type="Proteomes" id="UP000054047"/>
    </source>
</evidence>